<gene>
    <name evidence="1" type="ORF">DKT69_15420</name>
</gene>
<dbReference type="OrthoDB" id="9799980at2"/>
<protein>
    <submittedName>
        <fullName evidence="1">Uncharacterized protein</fullName>
    </submittedName>
</protein>
<dbReference type="RefSeq" id="WP_109802245.1">
    <property type="nucleotide sequence ID" value="NZ_QGKS01000223.1"/>
</dbReference>
<dbReference type="Proteomes" id="UP000246050">
    <property type="component" value="Unassembled WGS sequence"/>
</dbReference>
<dbReference type="Gene3D" id="3.40.50.880">
    <property type="match status" value="1"/>
</dbReference>
<accession>A0A317DLK0</accession>
<reference evidence="1 2" key="1">
    <citation type="submission" date="2018-05" db="EMBL/GenBank/DDBJ databases">
        <title>Micromonosporas from Atacama Desert.</title>
        <authorList>
            <person name="Carro L."/>
            <person name="Golinska P."/>
            <person name="Klenk H.-P."/>
            <person name="Goodfellow M."/>
        </authorList>
    </citation>
    <scope>NUCLEOTIDE SEQUENCE [LARGE SCALE GENOMIC DNA]</scope>
    <source>
        <strain evidence="1 2">4G51</strain>
    </source>
</reference>
<evidence type="ECO:0000313" key="1">
    <source>
        <dbReference type="EMBL" id="PWR14646.1"/>
    </source>
</evidence>
<sequence>MVVTGGGEQRASDGTGILERFVDLSGGPRARIVVITTASGEPRRVESEYLEVFDALGVQHVCALRLKDREQANPAHARGR</sequence>
<dbReference type="AlphaFoldDB" id="A0A317DLK0"/>
<proteinExistence type="predicted"/>
<evidence type="ECO:0000313" key="2">
    <source>
        <dbReference type="Proteomes" id="UP000246050"/>
    </source>
</evidence>
<dbReference type="InterPro" id="IPR029062">
    <property type="entry name" value="Class_I_gatase-like"/>
</dbReference>
<organism evidence="1 2">
    <name type="scientific">Micromonospora sicca</name>
    <dbReference type="NCBI Taxonomy" id="2202420"/>
    <lineage>
        <taxon>Bacteria</taxon>
        <taxon>Bacillati</taxon>
        <taxon>Actinomycetota</taxon>
        <taxon>Actinomycetes</taxon>
        <taxon>Micromonosporales</taxon>
        <taxon>Micromonosporaceae</taxon>
        <taxon>Micromonospora</taxon>
    </lineage>
</organism>
<comment type="caution">
    <text evidence="1">The sequence shown here is derived from an EMBL/GenBank/DDBJ whole genome shotgun (WGS) entry which is preliminary data.</text>
</comment>
<dbReference type="EMBL" id="QGKS01000223">
    <property type="protein sequence ID" value="PWR14646.1"/>
    <property type="molecule type" value="Genomic_DNA"/>
</dbReference>
<name>A0A317DLK0_9ACTN</name>